<keyword evidence="3" id="KW-0813">Transport</keyword>
<dbReference type="SUPFAM" id="SSF56300">
    <property type="entry name" value="Metallo-dependent phosphatases"/>
    <property type="match status" value="1"/>
</dbReference>
<dbReference type="AlphaFoldDB" id="A0A7S2JJT9"/>
<protein>
    <recommendedName>
        <fullName evidence="2 5">Vacuolar protein sorting-associated protein 29</fullName>
    </recommendedName>
</protein>
<sequence length="201" mass="21983">MVLVLVIGDMHVPHRKADLPKKFKALLQPGKIQHILCTGNVVDKLTYDYLRSLATDVHVVRGDFDDGTFLPVVADSLPETKVVKIGQFQLGLCHGHQVVPWGDQEALGALQRQLDCDILVTGHTHCFTAYEAEGKLFINPGSATGAFSPSFQLGEEPTPSFVLMDVQQTRVVIYVYELVGEEVKVKKIEHAKAPAAGVQVA</sequence>
<dbReference type="InterPro" id="IPR029052">
    <property type="entry name" value="Metallo-depent_PP-like"/>
</dbReference>
<dbReference type="PANTHER" id="PTHR11124">
    <property type="entry name" value="VACUOLAR SORTING PROTEIN VPS29"/>
    <property type="match status" value="1"/>
</dbReference>
<dbReference type="NCBIfam" id="TIGR00040">
    <property type="entry name" value="yfcE"/>
    <property type="match status" value="1"/>
</dbReference>
<dbReference type="GO" id="GO:0005829">
    <property type="term" value="C:cytosol"/>
    <property type="evidence" value="ECO:0007669"/>
    <property type="project" value="GOC"/>
</dbReference>
<dbReference type="GO" id="GO:0015031">
    <property type="term" value="P:protein transport"/>
    <property type="evidence" value="ECO:0007669"/>
    <property type="project" value="UniProtKB-KW"/>
</dbReference>
<evidence type="ECO:0000256" key="5">
    <source>
        <dbReference type="RuleBase" id="RU362040"/>
    </source>
</evidence>
<accession>A0A7S2JJT9</accession>
<dbReference type="FunFam" id="3.60.21.10:FF:000015">
    <property type="entry name" value="Vacuolar protein sorting-associated protein 29"/>
    <property type="match status" value="1"/>
</dbReference>
<dbReference type="GO" id="GO:0042147">
    <property type="term" value="P:retrograde transport, endosome to Golgi"/>
    <property type="evidence" value="ECO:0007669"/>
    <property type="project" value="InterPro"/>
</dbReference>
<dbReference type="InterPro" id="IPR024654">
    <property type="entry name" value="Calcineurin-like_PHP_lpxH"/>
</dbReference>
<evidence type="ECO:0000256" key="1">
    <source>
        <dbReference type="ARBA" id="ARBA00005945"/>
    </source>
</evidence>
<keyword evidence="4" id="KW-0653">Protein transport</keyword>
<dbReference type="CDD" id="cd07394">
    <property type="entry name" value="MPP_Vps29"/>
    <property type="match status" value="1"/>
</dbReference>
<evidence type="ECO:0000256" key="3">
    <source>
        <dbReference type="ARBA" id="ARBA00022448"/>
    </source>
</evidence>
<dbReference type="InterPro" id="IPR000979">
    <property type="entry name" value="Phosphodiesterase_MJ0936/Vps29"/>
</dbReference>
<name>A0A7S2JJT9_9EUKA</name>
<dbReference type="Pfam" id="PF12850">
    <property type="entry name" value="Metallophos_2"/>
    <property type="match status" value="1"/>
</dbReference>
<gene>
    <name evidence="7" type="ORF">CBRE1094_LOCUS45074</name>
</gene>
<evidence type="ECO:0000256" key="4">
    <source>
        <dbReference type="ARBA" id="ARBA00022927"/>
    </source>
</evidence>
<dbReference type="InterPro" id="IPR028661">
    <property type="entry name" value="Vps29"/>
</dbReference>
<organism evidence="7">
    <name type="scientific">Haptolina brevifila</name>
    <dbReference type="NCBI Taxonomy" id="156173"/>
    <lineage>
        <taxon>Eukaryota</taxon>
        <taxon>Haptista</taxon>
        <taxon>Haptophyta</taxon>
        <taxon>Prymnesiophyceae</taxon>
        <taxon>Prymnesiales</taxon>
        <taxon>Prymnesiaceae</taxon>
        <taxon>Haptolina</taxon>
    </lineage>
</organism>
<dbReference type="GO" id="GO:0031410">
    <property type="term" value="C:cytoplasmic vesicle"/>
    <property type="evidence" value="ECO:0007669"/>
    <property type="project" value="UniProtKB-ARBA"/>
</dbReference>
<evidence type="ECO:0000313" key="7">
    <source>
        <dbReference type="EMBL" id="CAD9549973.1"/>
    </source>
</evidence>
<dbReference type="Gene3D" id="3.60.21.10">
    <property type="match status" value="1"/>
</dbReference>
<evidence type="ECO:0000256" key="2">
    <source>
        <dbReference type="ARBA" id="ARBA00017767"/>
    </source>
</evidence>
<dbReference type="EMBL" id="HBGU01082581">
    <property type="protein sequence ID" value="CAD9549973.1"/>
    <property type="molecule type" value="Transcribed_RNA"/>
</dbReference>
<evidence type="ECO:0000259" key="6">
    <source>
        <dbReference type="Pfam" id="PF12850"/>
    </source>
</evidence>
<comment type="similarity">
    <text evidence="1 5">Belongs to the VPS29 family.</text>
</comment>
<dbReference type="GO" id="GO:0030904">
    <property type="term" value="C:retromer complex"/>
    <property type="evidence" value="ECO:0007669"/>
    <property type="project" value="InterPro"/>
</dbReference>
<proteinExistence type="inferred from homology"/>
<feature type="domain" description="Calcineurin-like phosphoesterase" evidence="6">
    <location>
        <begin position="4"/>
        <end position="168"/>
    </location>
</feature>
<reference evidence="7" key="1">
    <citation type="submission" date="2021-01" db="EMBL/GenBank/DDBJ databases">
        <authorList>
            <person name="Corre E."/>
            <person name="Pelletier E."/>
            <person name="Niang G."/>
            <person name="Scheremetjew M."/>
            <person name="Finn R."/>
            <person name="Kale V."/>
            <person name="Holt S."/>
            <person name="Cochrane G."/>
            <person name="Meng A."/>
            <person name="Brown T."/>
            <person name="Cohen L."/>
        </authorList>
    </citation>
    <scope>NUCLEOTIDE SEQUENCE</scope>
    <source>
        <strain evidence="7">UTEX LB 985</strain>
    </source>
</reference>